<dbReference type="Gene3D" id="3.40.50.1110">
    <property type="entry name" value="SGNH hydrolase"/>
    <property type="match status" value="1"/>
</dbReference>
<reference evidence="2" key="2">
    <citation type="submission" date="2020-09" db="EMBL/GenBank/DDBJ databases">
        <authorList>
            <person name="Sun Q."/>
            <person name="Ohkuma M."/>
        </authorList>
    </citation>
    <scope>NUCLEOTIDE SEQUENCE</scope>
    <source>
        <strain evidence="2">JCM 4403</strain>
    </source>
</reference>
<dbReference type="SUPFAM" id="SSF52266">
    <property type="entry name" value="SGNH hydrolase"/>
    <property type="match status" value="1"/>
</dbReference>
<dbReference type="AlphaFoldDB" id="A0A918BRY9"/>
<feature type="region of interest" description="Disordered" evidence="1">
    <location>
        <begin position="21"/>
        <end position="56"/>
    </location>
</feature>
<evidence type="ECO:0000313" key="2">
    <source>
        <dbReference type="EMBL" id="GGQ84317.1"/>
    </source>
</evidence>
<protein>
    <recommendedName>
        <fullName evidence="4">SGNH/GDSL hydrolase family protein</fullName>
    </recommendedName>
</protein>
<sequence>MRKPWIVPVVLAAALLGGCTDPSSGPEARPAPAAHSPGPSATTRQPAPAAPAPPAAPPTVLYLGDSLATENQQVLGDELREQLRADYTGAPYSGTTVCDYLEGSAGRSLVPASDKAAALVRELRPDYVVLQFWGNSWGYTPCMDGITYDGAPERYFARYAADVRRLTDQIRSAGGRNGPRIVWVLQGPDPVTPERVRRVNALYERRAAGSGDLVADAGAAVSPAGARYTWAQYLPCDAYERARPGHCTEPGRDRTALHLDEDPLHFCLAPTTSEPRPCPVPSPGIRRIAREITRVIAGHVRAG</sequence>
<dbReference type="InterPro" id="IPR036514">
    <property type="entry name" value="SGNH_hydro_sf"/>
</dbReference>
<reference evidence="2" key="1">
    <citation type="journal article" date="2014" name="Int. J. Syst. Evol. Microbiol.">
        <title>Complete genome sequence of Corynebacterium casei LMG S-19264T (=DSM 44701T), isolated from a smear-ripened cheese.</title>
        <authorList>
            <consortium name="US DOE Joint Genome Institute (JGI-PGF)"/>
            <person name="Walter F."/>
            <person name="Albersmeier A."/>
            <person name="Kalinowski J."/>
            <person name="Ruckert C."/>
        </authorList>
    </citation>
    <scope>NUCLEOTIDE SEQUENCE</scope>
    <source>
        <strain evidence="2">JCM 4403</strain>
    </source>
</reference>
<dbReference type="RefSeq" id="WP_189558721.1">
    <property type="nucleotide sequence ID" value="NZ_BMTE01000005.1"/>
</dbReference>
<comment type="caution">
    <text evidence="2">The sequence shown here is derived from an EMBL/GenBank/DDBJ whole genome shotgun (WGS) entry which is preliminary data.</text>
</comment>
<accession>A0A918BRY9</accession>
<dbReference type="PROSITE" id="PS51257">
    <property type="entry name" value="PROKAR_LIPOPROTEIN"/>
    <property type="match status" value="1"/>
</dbReference>
<evidence type="ECO:0000256" key="1">
    <source>
        <dbReference type="SAM" id="MobiDB-lite"/>
    </source>
</evidence>
<evidence type="ECO:0000313" key="3">
    <source>
        <dbReference type="Proteomes" id="UP000656732"/>
    </source>
</evidence>
<proteinExistence type="predicted"/>
<gene>
    <name evidence="2" type="ORF">GCM10010280_33780</name>
</gene>
<dbReference type="Proteomes" id="UP000656732">
    <property type="component" value="Unassembled WGS sequence"/>
</dbReference>
<name>A0A918BRY9_9ACTN</name>
<keyword evidence="3" id="KW-1185">Reference proteome</keyword>
<organism evidence="2 3">
    <name type="scientific">Streptomyces pilosus</name>
    <dbReference type="NCBI Taxonomy" id="28893"/>
    <lineage>
        <taxon>Bacteria</taxon>
        <taxon>Bacillati</taxon>
        <taxon>Actinomycetota</taxon>
        <taxon>Actinomycetes</taxon>
        <taxon>Kitasatosporales</taxon>
        <taxon>Streptomycetaceae</taxon>
        <taxon>Streptomyces</taxon>
    </lineage>
</organism>
<evidence type="ECO:0008006" key="4">
    <source>
        <dbReference type="Google" id="ProtNLM"/>
    </source>
</evidence>
<feature type="compositionally biased region" description="Low complexity" evidence="1">
    <location>
        <begin position="28"/>
        <end position="41"/>
    </location>
</feature>
<dbReference type="EMBL" id="BMTU01000006">
    <property type="protein sequence ID" value="GGQ84317.1"/>
    <property type="molecule type" value="Genomic_DNA"/>
</dbReference>